<feature type="disulfide bond" evidence="14">
    <location>
        <begin position="209"/>
        <end position="227"/>
    </location>
</feature>
<dbReference type="InterPro" id="IPR002172">
    <property type="entry name" value="LDrepeatLR_classA_rpt"/>
</dbReference>
<keyword evidence="6" id="KW-0254">Endocytosis</keyword>
<evidence type="ECO:0000256" key="1">
    <source>
        <dbReference type="ARBA" id="ARBA00004251"/>
    </source>
</evidence>
<dbReference type="AlphaFoldDB" id="F5HIV0"/>
<dbReference type="InterPro" id="IPR018097">
    <property type="entry name" value="EGF_Ca-bd_CS"/>
</dbReference>
<dbReference type="SUPFAM" id="SSF57184">
    <property type="entry name" value="Growth factor receptor domain"/>
    <property type="match status" value="1"/>
</dbReference>
<feature type="repeat" description="LDL-receptor class B" evidence="15">
    <location>
        <begin position="540"/>
        <end position="582"/>
    </location>
</feature>
<evidence type="ECO:0000256" key="8">
    <source>
        <dbReference type="ARBA" id="ARBA00022737"/>
    </source>
</evidence>
<dbReference type="EMBL" id="AAAB01008799">
    <property type="protein sequence ID" value="EGK96211.1"/>
    <property type="molecule type" value="Genomic_DNA"/>
</dbReference>
<dbReference type="FunFam" id="4.10.400.10:FF:000250">
    <property type="entry name" value="Lipophorin receptor 2, isoform B"/>
    <property type="match status" value="1"/>
</dbReference>
<dbReference type="CDD" id="cd00054">
    <property type="entry name" value="EGF_CA"/>
    <property type="match status" value="2"/>
</dbReference>
<dbReference type="PROSITE" id="PS50068">
    <property type="entry name" value="LDLRA_2"/>
    <property type="match status" value="7"/>
</dbReference>
<feature type="disulfide bond" evidence="14">
    <location>
        <begin position="309"/>
        <end position="324"/>
    </location>
</feature>
<feature type="region of interest" description="Disordered" evidence="16">
    <location>
        <begin position="769"/>
        <end position="796"/>
    </location>
</feature>
<evidence type="ECO:0000256" key="5">
    <source>
        <dbReference type="ARBA" id="ARBA00022536"/>
    </source>
</evidence>
<dbReference type="GO" id="GO:0005509">
    <property type="term" value="F:calcium ion binding"/>
    <property type="evidence" value="ECO:0007669"/>
    <property type="project" value="InterPro"/>
</dbReference>
<keyword evidence="10 17" id="KW-0472">Membrane</keyword>
<sequence>MKLRVAITFGLISAILVNYVQSAIPVQPTTTTTTTTTAKSVLATTSAVPSLRVFGKPSSSSEESSCPGDKFRCKNGRCILKRWQCDGERDCADGSDEDAQQCQSKVCSSEEFTCRSGTGNCIPLGWMCDQNRDCADGSDEMSCSEYSLSLSNIPYLYYYETCRSDEFTCGNGRCIQKRWVCDHDDDCGDKTDEDNCPTTTCDPLKQFACAENYCITSKWRCDGEPDCPDGSDERGCANPPPPTFSTCLPLEYQCNDRITCIHRSWICDGEKDCPRGDDEMPPICQNVTCRSDQFQCKKDKTCINGHFACNGKNDCSDGSDEQNCVNVRSEKCNPKTEFDCGGGMCIPLAKVCDQNPDCPEFQDEPADKCGKNECLQGNGGCSQLCVDTPAGFYCDCKPGFKLADNRTCVDIDECEEPGSCSQSCINEIGTFKCECMDNYLRDPRDHTRCKPKEGHASLLFARRHDIRKISLDHREMTSIVNDTKSATALDFVFRTGMIYWSDVSEKRIYKAPIDEGSDKTVVVKDQLVTSDGLAVDWIYNHIYFTDIKKSTIELTNFDGNMGKVLIQDDLEIPRAIALDPIDGWMYWTDWGTNPRIERAGMDGTHRQVIVSYEVKWPNGITLDLVRKRVYWVDAKLNVISSCNYDGSKRSVILYSADYLRHPFSITTFEDYVYWTDWDKEAVFKANKFTGKDVEPVTAMHMLQHPMTIHVYHPYRQPDGVNHCQAVNGHCSHLCLPAPQINANSPKISCACPTGLKLMSDSLMCVEDEKPTAGPAGEDGTSSGRIDSNNATMRNGTDGTIIHPGVVEKDSGQVALVAIVIVSLVLVIVGLIVFVLYRHYTHRNSTTMNFDNPVYRKTTEDQFSLEKNIQSRMYPSTVGEEAQEPLTRPATNDFV</sequence>
<feature type="repeat" description="LDL-receptor class B" evidence="15">
    <location>
        <begin position="627"/>
        <end position="671"/>
    </location>
</feature>
<dbReference type="InterPro" id="IPR011042">
    <property type="entry name" value="6-blade_b-propeller_TolB-like"/>
</dbReference>
<evidence type="ECO:0000256" key="13">
    <source>
        <dbReference type="ARBA" id="ARBA00023180"/>
    </source>
</evidence>
<dbReference type="InterPro" id="IPR000742">
    <property type="entry name" value="EGF"/>
</dbReference>
<keyword evidence="9 17" id="KW-1133">Transmembrane helix</keyword>
<dbReference type="PROSITE" id="PS51120">
    <property type="entry name" value="LDLRB"/>
    <property type="match status" value="4"/>
</dbReference>
<dbReference type="VEuPathDB" id="VectorBase:AGAP002186"/>
<dbReference type="InterPro" id="IPR049883">
    <property type="entry name" value="NOTCH1_EGF-like"/>
</dbReference>
<evidence type="ECO:0000256" key="7">
    <source>
        <dbReference type="ARBA" id="ARBA00022692"/>
    </source>
</evidence>
<dbReference type="PANTHER" id="PTHR22722:SF14">
    <property type="entry name" value="MEGALIN, ISOFORM A"/>
    <property type="match status" value="1"/>
</dbReference>
<dbReference type="PRINTS" id="PR00261">
    <property type="entry name" value="LDLRECEPTOR"/>
</dbReference>
<keyword evidence="11 14" id="KW-1015">Disulfide bond</keyword>
<dbReference type="PROSITE" id="PS01186">
    <property type="entry name" value="EGF_2"/>
    <property type="match status" value="1"/>
</dbReference>
<dbReference type="SUPFAM" id="SSF57424">
    <property type="entry name" value="LDL receptor-like module"/>
    <property type="match status" value="7"/>
</dbReference>
<keyword evidence="5" id="KW-0245">EGF-like domain</keyword>
<evidence type="ECO:0000256" key="12">
    <source>
        <dbReference type="ARBA" id="ARBA00023170"/>
    </source>
</evidence>
<feature type="transmembrane region" description="Helical" evidence="17">
    <location>
        <begin position="813"/>
        <end position="836"/>
    </location>
</feature>
<dbReference type="GO" id="GO:0006897">
    <property type="term" value="P:endocytosis"/>
    <property type="evidence" value="ECO:0007669"/>
    <property type="project" value="UniProtKB-KW"/>
</dbReference>
<evidence type="ECO:0000256" key="15">
    <source>
        <dbReference type="PROSITE-ProRule" id="PRU00461"/>
    </source>
</evidence>
<dbReference type="Pfam" id="PF07645">
    <property type="entry name" value="EGF_CA"/>
    <property type="match status" value="1"/>
</dbReference>
<dbReference type="FunFam" id="2.10.25.10:FF:000009">
    <property type="entry name" value="Low-density lipoprotein receptor isoform 1"/>
    <property type="match status" value="1"/>
</dbReference>
<feature type="chain" id="PRO_5014571428" evidence="18">
    <location>
        <begin position="23"/>
        <end position="894"/>
    </location>
</feature>
<keyword evidence="18" id="KW-0732">Signal</keyword>
<dbReference type="PROSITE" id="PS01209">
    <property type="entry name" value="LDLRA_1"/>
    <property type="match status" value="3"/>
</dbReference>
<comment type="caution">
    <text evidence="14">Lacks conserved residue(s) required for the propagation of feature annotation.</text>
</comment>
<dbReference type="GO" id="GO:0005576">
    <property type="term" value="C:extracellular region"/>
    <property type="evidence" value="ECO:0007669"/>
    <property type="project" value="UniProtKB-SubCell"/>
</dbReference>
<dbReference type="SMART" id="SM00179">
    <property type="entry name" value="EGF_CA"/>
    <property type="match status" value="2"/>
</dbReference>
<keyword evidence="3" id="KW-1003">Cell membrane</keyword>
<evidence type="ECO:0000256" key="6">
    <source>
        <dbReference type="ARBA" id="ARBA00022583"/>
    </source>
</evidence>
<reference evidence="20" key="2">
    <citation type="submission" date="2002-03" db="EMBL/GenBank/DDBJ databases">
        <authorList>
            <consortium name="The Anopheles Genome Sequencing Consortium"/>
        </authorList>
    </citation>
    <scope>NUCLEOTIDE SEQUENCE</scope>
    <source>
        <strain evidence="20">PEST</strain>
    </source>
</reference>
<evidence type="ECO:0000313" key="20">
    <source>
        <dbReference type="EMBL" id="EGK96211.1"/>
    </source>
</evidence>
<dbReference type="SMART" id="SM00181">
    <property type="entry name" value="EGF"/>
    <property type="match status" value="5"/>
</dbReference>
<feature type="compositionally biased region" description="Polar residues" evidence="16">
    <location>
        <begin position="779"/>
        <end position="796"/>
    </location>
</feature>
<keyword evidence="13" id="KW-0325">Glycoprotein</keyword>
<feature type="disulfide bond" evidence="14">
    <location>
        <begin position="128"/>
        <end position="143"/>
    </location>
</feature>
<dbReference type="InterPro" id="IPR009030">
    <property type="entry name" value="Growth_fac_rcpt_cys_sf"/>
</dbReference>
<dbReference type="PROSITE" id="PS01187">
    <property type="entry name" value="EGF_CA"/>
    <property type="match status" value="1"/>
</dbReference>
<comment type="subcellular location">
    <subcellularLocation>
        <location evidence="1">Cell membrane</location>
        <topology evidence="1">Single-pass type I membrane protein</topology>
    </subcellularLocation>
    <subcellularLocation>
        <location evidence="2">Secreted</location>
    </subcellularLocation>
</comment>
<dbReference type="SUPFAM" id="SSF63825">
    <property type="entry name" value="YWTD domain"/>
    <property type="match status" value="1"/>
</dbReference>
<dbReference type="Pfam" id="PF00058">
    <property type="entry name" value="Ldl_recept_b"/>
    <property type="match status" value="5"/>
</dbReference>
<reference evidence="20" key="4">
    <citation type="journal article" date="2007" name="Genome Biol.">
        <title>Update of the Anopheles gambiae PEST genome assembly.</title>
        <authorList>
            <person name="Sharakhova M.V."/>
            <person name="Hammond M.P."/>
            <person name="Lobo N.F."/>
            <person name="Krzywinski J."/>
            <person name="Unger M.F."/>
            <person name="Hillenmeyer M.E."/>
            <person name="Bruggner R.V."/>
            <person name="Birney E."/>
            <person name="Collins F.H."/>
        </authorList>
    </citation>
    <scope>NUCLEOTIDE SEQUENCE</scope>
    <source>
        <strain evidence="20">PEST</strain>
    </source>
</reference>
<reference evidence="20" key="5">
    <citation type="submission" date="2011-05" db="EMBL/GenBank/DDBJ databases">
        <authorList>
            <consortium name="VectorBase"/>
        </authorList>
    </citation>
    <scope>NUCLEOTIDE SEQUENCE</scope>
    <source>
        <strain evidence="20">PEST</strain>
    </source>
</reference>
<dbReference type="OMA" id="ADKRNCQ"/>
<dbReference type="Gene3D" id="2.10.25.10">
    <property type="entry name" value="Laminin"/>
    <property type="match status" value="3"/>
</dbReference>
<protein>
    <submittedName>
        <fullName evidence="20">AGAP002186-PB</fullName>
    </submittedName>
</protein>
<evidence type="ECO:0000256" key="16">
    <source>
        <dbReference type="SAM" id="MobiDB-lite"/>
    </source>
</evidence>
<keyword evidence="4" id="KW-0964">Secreted</keyword>
<feature type="disulfide bond" evidence="14">
    <location>
        <begin position="73"/>
        <end position="91"/>
    </location>
</feature>
<dbReference type="InterPro" id="IPR051221">
    <property type="entry name" value="LDLR-related"/>
</dbReference>
<keyword evidence="8" id="KW-0677">Repeat</keyword>
<dbReference type="InterPro" id="IPR000033">
    <property type="entry name" value="LDLR_classB_rpt"/>
</dbReference>
<organism evidence="20">
    <name type="scientific">Anopheles gambiae</name>
    <name type="common">African malaria mosquito</name>
    <dbReference type="NCBI Taxonomy" id="7165"/>
    <lineage>
        <taxon>Eukaryota</taxon>
        <taxon>Metazoa</taxon>
        <taxon>Ecdysozoa</taxon>
        <taxon>Arthropoda</taxon>
        <taxon>Hexapoda</taxon>
        <taxon>Insecta</taxon>
        <taxon>Pterygota</taxon>
        <taxon>Neoptera</taxon>
        <taxon>Endopterygota</taxon>
        <taxon>Diptera</taxon>
        <taxon>Nematocera</taxon>
        <taxon>Culicoidea</taxon>
        <taxon>Culicidae</taxon>
        <taxon>Anophelinae</taxon>
        <taxon>Anopheles</taxon>
    </lineage>
</organism>
<feature type="domain" description="EGF-like" evidence="19">
    <location>
        <begin position="394"/>
        <end position="408"/>
    </location>
</feature>
<evidence type="ECO:0000256" key="11">
    <source>
        <dbReference type="ARBA" id="ARBA00023157"/>
    </source>
</evidence>
<feature type="disulfide bond" evidence="14">
    <location>
        <begin position="181"/>
        <end position="196"/>
    </location>
</feature>
<feature type="signal peptide" evidence="18">
    <location>
        <begin position="1"/>
        <end position="22"/>
    </location>
</feature>
<feature type="disulfide bond" evidence="14">
    <location>
        <begin position="340"/>
        <end position="358"/>
    </location>
</feature>
<feature type="disulfide bond" evidence="14">
    <location>
        <begin position="162"/>
        <end position="174"/>
    </location>
</feature>
<reference evidence="20" key="1">
    <citation type="journal article" date="2002" name="Science">
        <title>The genome sequence of the malaria mosquito Anopheles gambiae.</title>
        <authorList>
            <person name="Holt R.A."/>
            <person name="Subramanian G.M."/>
            <person name="Halpern A."/>
            <person name="Sutton G.G."/>
            <person name="Charlab R."/>
            <person name="Nusskern D.R."/>
            <person name="Wincker P."/>
            <person name="Clark A.G."/>
            <person name="Ribeiro J.M."/>
            <person name="Wides R."/>
            <person name="Salzberg S.L."/>
            <person name="Loftus B."/>
            <person name="Yandell M."/>
            <person name="Majoros W.H."/>
            <person name="Rusch D.B."/>
            <person name="Lai Z."/>
            <person name="Kraft C.L."/>
            <person name="Abril J.F."/>
            <person name="Anthouard V."/>
            <person name="Arensburger P."/>
            <person name="Atkinson P.W."/>
            <person name="Baden H."/>
            <person name="de Berardinis V."/>
            <person name="Baldwin D."/>
            <person name="Benes V."/>
            <person name="Biedler J."/>
            <person name="Blass C."/>
            <person name="Bolanos R."/>
            <person name="Boscus D."/>
            <person name="Barnstead M."/>
            <person name="Cai S."/>
            <person name="Center A."/>
            <person name="Chaturverdi K."/>
            <person name="Christophides G.K."/>
            <person name="Chrystal M.A."/>
            <person name="Clamp M."/>
            <person name="Cravchik A."/>
            <person name="Curwen V."/>
            <person name="Dana A."/>
            <person name="Delcher A."/>
            <person name="Dew I."/>
            <person name="Evans C.A."/>
            <person name="Flanigan M."/>
            <person name="Grundschober-Freimoser A."/>
            <person name="Friedli L."/>
            <person name="Gu Z."/>
            <person name="Guan P."/>
            <person name="Guigo R."/>
            <person name="Hillenmeyer M.E."/>
            <person name="Hladun S.L."/>
            <person name="Hogan J.R."/>
            <person name="Hong Y.S."/>
            <person name="Hoover J."/>
            <person name="Jaillon O."/>
            <person name="Ke Z."/>
            <person name="Kodira C."/>
            <person name="Kokoza E."/>
            <person name="Koutsos A."/>
            <person name="Letunic I."/>
            <person name="Levitsky A."/>
            <person name="Liang Y."/>
            <person name="Lin J.J."/>
            <person name="Lobo N.F."/>
            <person name="Lopez J.R."/>
            <person name="Malek J.A."/>
            <person name="McIntosh T.C."/>
            <person name="Meister S."/>
            <person name="Miller J."/>
            <person name="Mobarry C."/>
            <person name="Mongin E."/>
            <person name="Murphy S.D."/>
            <person name="O'Brochta D.A."/>
            <person name="Pfannkoch C."/>
            <person name="Qi R."/>
            <person name="Regier M.A."/>
            <person name="Remington K."/>
            <person name="Shao H."/>
            <person name="Sharakhova M.V."/>
            <person name="Sitter C.D."/>
            <person name="Shetty J."/>
            <person name="Smith T.J."/>
            <person name="Strong R."/>
            <person name="Sun J."/>
            <person name="Thomasova D."/>
            <person name="Ton L.Q."/>
            <person name="Topalis P."/>
            <person name="Tu Z."/>
            <person name="Unger M.F."/>
            <person name="Walenz B."/>
            <person name="Wang A."/>
            <person name="Wang J."/>
            <person name="Wang M."/>
            <person name="Wang X."/>
            <person name="Woodford K.J."/>
            <person name="Wortman J.R."/>
            <person name="Wu M."/>
            <person name="Yao A."/>
            <person name="Zdobnov E.M."/>
            <person name="Zhang H."/>
            <person name="Zhao Q."/>
            <person name="Zhao S."/>
            <person name="Zhu S.C."/>
            <person name="Zhimulev I."/>
            <person name="Coluzzi M."/>
            <person name="della Torre A."/>
            <person name="Roth C.W."/>
            <person name="Louis C."/>
            <person name="Kalush F."/>
            <person name="Mural R.J."/>
            <person name="Myers E.W."/>
            <person name="Adams M.D."/>
            <person name="Smith H.O."/>
            <person name="Broder S."/>
            <person name="Gardner M.J."/>
            <person name="Fraser C.M."/>
            <person name="Birney E."/>
            <person name="Bork P."/>
            <person name="Brey P.T."/>
            <person name="Venter J.C."/>
            <person name="Weissenbach J."/>
            <person name="Kafatos F.C."/>
            <person name="Collins F.H."/>
            <person name="Hoffman S.L."/>
        </authorList>
    </citation>
    <scope>NUCLEOTIDE SEQUENCE [LARGE SCALE GENOMIC DNA]</scope>
    <source>
        <strain evidence="20">PEST</strain>
    </source>
</reference>
<dbReference type="HOGENOM" id="CLU_008163_2_0_1"/>
<feature type="repeat" description="LDL-receptor class B" evidence="15">
    <location>
        <begin position="583"/>
        <end position="626"/>
    </location>
</feature>
<evidence type="ECO:0000256" key="9">
    <source>
        <dbReference type="ARBA" id="ARBA00022989"/>
    </source>
</evidence>
<evidence type="ECO:0000256" key="2">
    <source>
        <dbReference type="ARBA" id="ARBA00004613"/>
    </source>
</evidence>
<comment type="caution">
    <text evidence="20">The sequence shown here is derived from an EMBL/GenBank/DDBJ whole genome shotgun (WGS) entry which is preliminary data.</text>
</comment>
<evidence type="ECO:0000256" key="14">
    <source>
        <dbReference type="PROSITE-ProRule" id="PRU00124"/>
    </source>
</evidence>
<feature type="repeat" description="LDL-receptor class B" evidence="15">
    <location>
        <begin position="496"/>
        <end position="539"/>
    </location>
</feature>
<dbReference type="SMART" id="SM00192">
    <property type="entry name" value="LDLa"/>
    <property type="match status" value="7"/>
</dbReference>
<evidence type="ECO:0000256" key="17">
    <source>
        <dbReference type="SAM" id="Phobius"/>
    </source>
</evidence>
<evidence type="ECO:0000256" key="4">
    <source>
        <dbReference type="ARBA" id="ARBA00022525"/>
    </source>
</evidence>
<dbReference type="PANTHER" id="PTHR22722">
    <property type="entry name" value="LOW-DENSITY LIPOPROTEIN RECEPTOR-RELATED PROTEIN 2-RELATED"/>
    <property type="match status" value="1"/>
</dbReference>
<dbReference type="Pfam" id="PF14670">
    <property type="entry name" value="FXa_inhibition"/>
    <property type="match status" value="2"/>
</dbReference>
<dbReference type="CDD" id="cd00112">
    <property type="entry name" value="LDLa"/>
    <property type="match status" value="7"/>
</dbReference>
<proteinExistence type="predicted"/>
<reference evidence="20" key="3">
    <citation type="journal article" date="2004" name="Trends Parasitol.">
        <title>The Anopheles gambiae genome: an update.</title>
        <authorList>
            <person name="Mongin E."/>
            <person name="Louis C."/>
            <person name="Holt R.A."/>
            <person name="Birney E."/>
            <person name="Collins F.H."/>
        </authorList>
    </citation>
    <scope>NUCLEOTIDE SEQUENCE</scope>
    <source>
        <strain evidence="20">PEST</strain>
    </source>
</reference>
<evidence type="ECO:0000256" key="10">
    <source>
        <dbReference type="ARBA" id="ARBA00023136"/>
    </source>
</evidence>
<dbReference type="GO" id="GO:0005886">
    <property type="term" value="C:plasma membrane"/>
    <property type="evidence" value="ECO:0007669"/>
    <property type="project" value="UniProtKB-SubCell"/>
</dbReference>
<dbReference type="FunFam" id="4.10.400.10:FF:000136">
    <property type="entry name" value="low-density lipoprotein receptor isoform X5"/>
    <property type="match status" value="1"/>
</dbReference>
<dbReference type="FunFam" id="4.10.400.10:FF:000004">
    <property type="entry name" value="Low-density lipoprotein receptor-related protein 1"/>
    <property type="match status" value="1"/>
</dbReference>
<keyword evidence="7 17" id="KW-0812">Transmembrane</keyword>
<evidence type="ECO:0000256" key="18">
    <source>
        <dbReference type="SAM" id="SignalP"/>
    </source>
</evidence>
<dbReference type="Pfam" id="PF00057">
    <property type="entry name" value="Ldl_recept_a"/>
    <property type="match status" value="7"/>
</dbReference>
<gene>
    <name evidence="20" type="ORF">AgaP_AGAP002186</name>
</gene>
<dbReference type="FunFam" id="4.10.400.10:FF:000015">
    <property type="entry name" value="Low-density lipoprotein receptor-related protein 1"/>
    <property type="match status" value="1"/>
</dbReference>
<dbReference type="FunFam" id="2.120.10.30:FF:000002">
    <property type="entry name" value="low-density lipoprotein receptor isoform X1"/>
    <property type="match status" value="1"/>
</dbReference>
<feature type="disulfide bond" evidence="14">
    <location>
        <begin position="221"/>
        <end position="236"/>
    </location>
</feature>
<dbReference type="Gene3D" id="4.10.400.10">
    <property type="entry name" value="Low-density Lipoprotein Receptor"/>
    <property type="match status" value="7"/>
</dbReference>
<dbReference type="VEuPathDB" id="VectorBase:AGAMI1_001044"/>
<evidence type="ECO:0000259" key="19">
    <source>
        <dbReference type="PROSITE" id="PS01186"/>
    </source>
</evidence>
<keyword evidence="12" id="KW-0675">Receptor</keyword>
<dbReference type="Gene3D" id="2.120.10.30">
    <property type="entry name" value="TolB, C-terminal domain"/>
    <property type="match status" value="1"/>
</dbReference>
<accession>F5HIV0</accession>
<dbReference type="SMART" id="SM00135">
    <property type="entry name" value="LY"/>
    <property type="match status" value="5"/>
</dbReference>
<feature type="disulfide bond" evidence="14">
    <location>
        <begin position="66"/>
        <end position="78"/>
    </location>
</feature>
<dbReference type="FunFam" id="4.10.400.10:FF:000030">
    <property type="entry name" value="Sortilin related receptor 1"/>
    <property type="match status" value="1"/>
</dbReference>
<dbReference type="InterPro" id="IPR001881">
    <property type="entry name" value="EGF-like_Ca-bd_dom"/>
</dbReference>
<evidence type="ECO:0000256" key="3">
    <source>
        <dbReference type="ARBA" id="ARBA00022475"/>
    </source>
</evidence>
<feature type="disulfide bond" evidence="14">
    <location>
        <begin position="169"/>
        <end position="187"/>
    </location>
</feature>
<feature type="region of interest" description="Disordered" evidence="16">
    <location>
        <begin position="875"/>
        <end position="894"/>
    </location>
</feature>
<dbReference type="InterPro" id="IPR036055">
    <property type="entry name" value="LDL_receptor-like_sf"/>
</dbReference>
<name>F5HIV0_ANOGA</name>
<dbReference type="InterPro" id="IPR023415">
    <property type="entry name" value="LDLR_class-A_CS"/>
</dbReference>